<evidence type="ECO:0000256" key="4">
    <source>
        <dbReference type="ARBA" id="ARBA00022777"/>
    </source>
</evidence>
<reference evidence="7" key="2">
    <citation type="journal article" date="2021" name="PeerJ">
        <title>Extensive microbial diversity within the chicken gut microbiome revealed by metagenomics and culture.</title>
        <authorList>
            <person name="Gilroy R."/>
            <person name="Ravi A."/>
            <person name="Getino M."/>
            <person name="Pursley I."/>
            <person name="Horton D.L."/>
            <person name="Alikhan N.F."/>
            <person name="Baker D."/>
            <person name="Gharbi K."/>
            <person name="Hall N."/>
            <person name="Watson M."/>
            <person name="Adriaenssens E.M."/>
            <person name="Foster-Nyarko E."/>
            <person name="Jarju S."/>
            <person name="Secka A."/>
            <person name="Antonio M."/>
            <person name="Oren A."/>
            <person name="Chaudhuri R.R."/>
            <person name="La Ragione R."/>
            <person name="Hildebrand F."/>
            <person name="Pallen M.J."/>
        </authorList>
    </citation>
    <scope>NUCLEOTIDE SEQUENCE</scope>
    <source>
        <strain evidence="7">ChiBcec6-7307</strain>
    </source>
</reference>
<dbReference type="NCBIfam" id="NF004018">
    <property type="entry name" value="PRK05480.1"/>
    <property type="match status" value="1"/>
</dbReference>
<accession>A0A9D1P0G6</accession>
<dbReference type="InterPro" id="IPR006083">
    <property type="entry name" value="PRK/URK"/>
</dbReference>
<comment type="similarity">
    <text evidence="5">Belongs to the uridine kinase family.</text>
</comment>
<evidence type="ECO:0000256" key="5">
    <source>
        <dbReference type="RuleBase" id="RU003825"/>
    </source>
</evidence>
<comment type="subcellular location">
    <subcellularLocation>
        <location evidence="5">Cytoplasm</location>
    </subcellularLocation>
</comment>
<keyword evidence="2 5" id="KW-0808">Transferase</keyword>
<evidence type="ECO:0000256" key="3">
    <source>
        <dbReference type="ARBA" id="ARBA00022741"/>
    </source>
</evidence>
<keyword evidence="3 5" id="KW-0547">Nucleotide-binding</keyword>
<dbReference type="Pfam" id="PF00485">
    <property type="entry name" value="PRK"/>
    <property type="match status" value="1"/>
</dbReference>
<dbReference type="Gene3D" id="3.40.50.300">
    <property type="entry name" value="P-loop containing nucleotide triphosphate hydrolases"/>
    <property type="match status" value="1"/>
</dbReference>
<dbReference type="GO" id="GO:0005524">
    <property type="term" value="F:ATP binding"/>
    <property type="evidence" value="ECO:0007669"/>
    <property type="project" value="UniProtKB-KW"/>
</dbReference>
<gene>
    <name evidence="7" type="primary">udk</name>
    <name evidence="7" type="ORF">IAC80_09580</name>
</gene>
<evidence type="ECO:0000256" key="1">
    <source>
        <dbReference type="ARBA" id="ARBA00004690"/>
    </source>
</evidence>
<dbReference type="GO" id="GO:0004849">
    <property type="term" value="F:uridine kinase activity"/>
    <property type="evidence" value="ECO:0007669"/>
    <property type="project" value="UniProtKB-EC"/>
</dbReference>
<dbReference type="PRINTS" id="PR00988">
    <property type="entry name" value="URIDINKINASE"/>
</dbReference>
<keyword evidence="5" id="KW-0067">ATP-binding</keyword>
<comment type="pathway">
    <text evidence="5">Pyrimidine metabolism; CTP biosynthesis via salvage pathway; CTP from cytidine: step 1/3.</text>
</comment>
<dbReference type="Proteomes" id="UP000886889">
    <property type="component" value="Unassembled WGS sequence"/>
</dbReference>
<proteinExistence type="inferred from homology"/>
<keyword evidence="5" id="KW-0963">Cytoplasm</keyword>
<organism evidence="7 8">
    <name type="scientific">Candidatus Merdiplasma excrementigallinarum</name>
    <dbReference type="NCBI Taxonomy" id="2840864"/>
    <lineage>
        <taxon>Bacteria</taxon>
        <taxon>Bacillati</taxon>
        <taxon>Bacillota</taxon>
        <taxon>Clostridia</taxon>
        <taxon>Lachnospirales</taxon>
        <taxon>Lachnospiraceae</taxon>
        <taxon>Lachnospiraceae incertae sedis</taxon>
        <taxon>Candidatus Merdiplasma</taxon>
    </lineage>
</organism>
<dbReference type="EC" id="2.7.1.48" evidence="5"/>
<comment type="catalytic activity">
    <reaction evidence="5">
        <text>cytidine + ATP = CMP + ADP + H(+)</text>
        <dbReference type="Rhea" id="RHEA:24674"/>
        <dbReference type="ChEBI" id="CHEBI:15378"/>
        <dbReference type="ChEBI" id="CHEBI:17562"/>
        <dbReference type="ChEBI" id="CHEBI:30616"/>
        <dbReference type="ChEBI" id="CHEBI:60377"/>
        <dbReference type="ChEBI" id="CHEBI:456216"/>
        <dbReference type="EC" id="2.7.1.48"/>
    </reaction>
</comment>
<name>A0A9D1P0G6_9FIRM</name>
<dbReference type="SUPFAM" id="SSF52540">
    <property type="entry name" value="P-loop containing nucleoside triphosphate hydrolases"/>
    <property type="match status" value="1"/>
</dbReference>
<dbReference type="EMBL" id="DVOS01000078">
    <property type="protein sequence ID" value="HIV24164.1"/>
    <property type="molecule type" value="Genomic_DNA"/>
</dbReference>
<reference evidence="7" key="1">
    <citation type="submission" date="2020-10" db="EMBL/GenBank/DDBJ databases">
        <authorList>
            <person name="Gilroy R."/>
        </authorList>
    </citation>
    <scope>NUCLEOTIDE SEQUENCE</scope>
    <source>
        <strain evidence="7">ChiBcec6-7307</strain>
    </source>
</reference>
<dbReference type="CDD" id="cd02023">
    <property type="entry name" value="UMPK"/>
    <property type="match status" value="1"/>
</dbReference>
<dbReference type="PANTHER" id="PTHR10285">
    <property type="entry name" value="URIDINE KINASE"/>
    <property type="match status" value="1"/>
</dbReference>
<feature type="domain" description="Phosphoribulokinase/uridine kinase" evidence="6">
    <location>
        <begin position="5"/>
        <end position="185"/>
    </location>
</feature>
<comment type="catalytic activity">
    <reaction evidence="5">
        <text>uridine + ATP = UMP + ADP + H(+)</text>
        <dbReference type="Rhea" id="RHEA:16825"/>
        <dbReference type="ChEBI" id="CHEBI:15378"/>
        <dbReference type="ChEBI" id="CHEBI:16704"/>
        <dbReference type="ChEBI" id="CHEBI:30616"/>
        <dbReference type="ChEBI" id="CHEBI:57865"/>
        <dbReference type="ChEBI" id="CHEBI:456216"/>
        <dbReference type="EC" id="2.7.1.48"/>
    </reaction>
</comment>
<dbReference type="InterPro" id="IPR000764">
    <property type="entry name" value="Uridine_kinase-like"/>
</dbReference>
<dbReference type="AlphaFoldDB" id="A0A9D1P0G6"/>
<dbReference type="GO" id="GO:0005737">
    <property type="term" value="C:cytoplasm"/>
    <property type="evidence" value="ECO:0007669"/>
    <property type="project" value="UniProtKB-SubCell"/>
</dbReference>
<comment type="caution">
    <text evidence="7">The sequence shown here is derived from an EMBL/GenBank/DDBJ whole genome shotgun (WGS) entry which is preliminary data.</text>
</comment>
<evidence type="ECO:0000259" key="6">
    <source>
        <dbReference type="Pfam" id="PF00485"/>
    </source>
</evidence>
<comment type="pathway">
    <text evidence="1 5">Pyrimidine metabolism; UMP biosynthesis via salvage pathway; UMP from uridine: step 1/1.</text>
</comment>
<protein>
    <recommendedName>
        <fullName evidence="5">Uridine kinase</fullName>
        <ecNumber evidence="5">2.7.1.48</ecNumber>
    </recommendedName>
</protein>
<keyword evidence="4 5" id="KW-0418">Kinase</keyword>
<evidence type="ECO:0000313" key="7">
    <source>
        <dbReference type="EMBL" id="HIV24164.1"/>
    </source>
</evidence>
<dbReference type="NCBIfam" id="TIGR00235">
    <property type="entry name" value="udk"/>
    <property type="match status" value="1"/>
</dbReference>
<evidence type="ECO:0000256" key="2">
    <source>
        <dbReference type="ARBA" id="ARBA00022679"/>
    </source>
</evidence>
<evidence type="ECO:0000313" key="8">
    <source>
        <dbReference type="Proteomes" id="UP000886889"/>
    </source>
</evidence>
<sequence>MKTMIIGIAGGTGSGKSTFTNRLKAEFGDEIAVVYHDNYYRRQDDVPFEERKKVNYDHPDSLETDLLVEHLKKLKRGEAVECPVYDYSQHNRSDRVVRIEPRPIILAEGILLLADPKLRELIDIKIFVEADADERIIRRIMRDVKERGRDLDNIVTQYLTTVKPMHYLYVEPTRALADVIINSGKNDVAFDIVRSKIRLMLQQMKEETALQQEDKNKI</sequence>
<dbReference type="InterPro" id="IPR027417">
    <property type="entry name" value="P-loop_NTPase"/>
</dbReference>